<evidence type="ECO:0000256" key="3">
    <source>
        <dbReference type="ARBA" id="ARBA00022801"/>
    </source>
</evidence>
<gene>
    <name evidence="5" type="primary">Ervk9_1</name>
    <name evidence="5" type="ORF">GALDEA_R04321</name>
</gene>
<accession>A0A7K9STX0</accession>
<dbReference type="SUPFAM" id="SSF51283">
    <property type="entry name" value="dUTPase-like"/>
    <property type="match status" value="1"/>
</dbReference>
<feature type="non-terminal residue" evidence="5">
    <location>
        <position position="162"/>
    </location>
</feature>
<feature type="non-terminal residue" evidence="5">
    <location>
        <position position="1"/>
    </location>
</feature>
<feature type="domain" description="Peptidase A2" evidence="4">
    <location>
        <begin position="148"/>
        <end position="162"/>
    </location>
</feature>
<dbReference type="PANTHER" id="PTHR19422:SF123">
    <property type="entry name" value="RT1 CLASS I, LOCUS CE15"/>
    <property type="match status" value="1"/>
</dbReference>
<dbReference type="EMBL" id="VWZX01004349">
    <property type="protein sequence ID" value="NXI39338.1"/>
    <property type="molecule type" value="Genomic_DNA"/>
</dbReference>
<reference evidence="5 6" key="1">
    <citation type="submission" date="2019-09" db="EMBL/GenBank/DDBJ databases">
        <title>Bird 10,000 Genomes (B10K) Project - Family phase.</title>
        <authorList>
            <person name="Zhang G."/>
        </authorList>
    </citation>
    <scope>NUCLEOTIDE SEQUENCE [LARGE SCALE GENOMIC DNA]</scope>
    <source>
        <strain evidence="5">B10K-DU-001-62</strain>
        <tissue evidence="5">Muscle</tissue>
    </source>
</reference>
<dbReference type="Gene3D" id="2.70.40.10">
    <property type="match status" value="1"/>
</dbReference>
<dbReference type="InterPro" id="IPR029054">
    <property type="entry name" value="dUTPase-like"/>
</dbReference>
<evidence type="ECO:0000259" key="4">
    <source>
        <dbReference type="PROSITE" id="PS50175"/>
    </source>
</evidence>
<dbReference type="OrthoDB" id="9900537at2759"/>
<evidence type="ECO:0000313" key="5">
    <source>
        <dbReference type="EMBL" id="NXI39338.1"/>
    </source>
</evidence>
<organism evidence="5 6">
    <name type="scientific">Galbula dea</name>
    <dbReference type="NCBI Taxonomy" id="1109041"/>
    <lineage>
        <taxon>Eukaryota</taxon>
        <taxon>Metazoa</taxon>
        <taxon>Chordata</taxon>
        <taxon>Craniata</taxon>
        <taxon>Vertebrata</taxon>
        <taxon>Euteleostomi</taxon>
        <taxon>Archelosauria</taxon>
        <taxon>Archosauria</taxon>
        <taxon>Dinosauria</taxon>
        <taxon>Saurischia</taxon>
        <taxon>Theropoda</taxon>
        <taxon>Coelurosauria</taxon>
        <taxon>Aves</taxon>
        <taxon>Neognathae</taxon>
        <taxon>Neoaves</taxon>
        <taxon>Telluraves</taxon>
        <taxon>Coraciimorphae</taxon>
        <taxon>Piciformes</taxon>
        <taxon>Galbulidae</taxon>
        <taxon>Galbula</taxon>
    </lineage>
</organism>
<dbReference type="PROSITE" id="PS50175">
    <property type="entry name" value="ASP_PROT_RETROV"/>
    <property type="match status" value="1"/>
</dbReference>
<dbReference type="InterPro" id="IPR036157">
    <property type="entry name" value="dUTPase-like_sf"/>
</dbReference>
<proteinExistence type="predicted"/>
<keyword evidence="2" id="KW-0064">Aspartyl protease</keyword>
<protein>
    <submittedName>
        <fullName evidence="5">POK9 protein</fullName>
    </submittedName>
</protein>
<dbReference type="PANTHER" id="PTHR19422">
    <property type="entry name" value="GAG RETROVIRAL POLYPROTEIN"/>
    <property type="match status" value="1"/>
</dbReference>
<keyword evidence="6" id="KW-1185">Reference proteome</keyword>
<evidence type="ECO:0000256" key="2">
    <source>
        <dbReference type="ARBA" id="ARBA00022750"/>
    </source>
</evidence>
<dbReference type="InterPro" id="IPR051592">
    <property type="entry name" value="HERV-K_Pro_peptidase_A2"/>
</dbReference>
<evidence type="ECO:0000313" key="6">
    <source>
        <dbReference type="Proteomes" id="UP000566440"/>
    </source>
</evidence>
<sequence>GSLGIDLETAVDFTLIDSKAVRIPTMTWGPLHESQYLLGALLLGRSSSGLQGILVIPGLIDADFTGQVQIVVYTLTPPIVIPKGSKIAQLVPLANLTANMTAPANEVTMTRGVRGFGSTGKVACFTLDMKERPVGMVTASQGTDSITFKAMLDTGAGVTIFS</sequence>
<dbReference type="InterPro" id="IPR033704">
    <property type="entry name" value="dUTPase_trimeric"/>
</dbReference>
<comment type="caution">
    <text evidence="5">The sequence shown here is derived from an EMBL/GenBank/DDBJ whole genome shotgun (WGS) entry which is preliminary data.</text>
</comment>
<name>A0A7K9STX0_9PICI</name>
<dbReference type="Pfam" id="PF00692">
    <property type="entry name" value="dUTPase"/>
    <property type="match status" value="1"/>
</dbReference>
<evidence type="ECO:0000256" key="1">
    <source>
        <dbReference type="ARBA" id="ARBA00022670"/>
    </source>
</evidence>
<keyword evidence="3" id="KW-0378">Hydrolase</keyword>
<dbReference type="InterPro" id="IPR001995">
    <property type="entry name" value="Peptidase_A2_cat"/>
</dbReference>
<dbReference type="Proteomes" id="UP000566440">
    <property type="component" value="Unassembled WGS sequence"/>
</dbReference>
<dbReference type="GO" id="GO:0006508">
    <property type="term" value="P:proteolysis"/>
    <property type="evidence" value="ECO:0007669"/>
    <property type="project" value="UniProtKB-KW"/>
</dbReference>
<dbReference type="GO" id="GO:0004190">
    <property type="term" value="F:aspartic-type endopeptidase activity"/>
    <property type="evidence" value="ECO:0007669"/>
    <property type="project" value="UniProtKB-KW"/>
</dbReference>
<keyword evidence="1" id="KW-0645">Protease</keyword>
<dbReference type="AlphaFoldDB" id="A0A7K9STX0"/>
<dbReference type="CDD" id="cd07557">
    <property type="entry name" value="trimeric_dUTPase"/>
    <property type="match status" value="1"/>
</dbReference>